<feature type="active site" description="Nucleophile" evidence="11">
    <location>
        <position position="269"/>
    </location>
</feature>
<proteinExistence type="inferred from homology"/>
<comment type="pathway">
    <text evidence="2 11">Amino-acid biosynthesis; L-arginine biosynthesis; carbamoyl phosphate from bicarbonate: step 1/1.</text>
</comment>
<dbReference type="InterPro" id="IPR035686">
    <property type="entry name" value="CPSase_GATase1"/>
</dbReference>
<evidence type="ECO:0000256" key="4">
    <source>
        <dbReference type="ARBA" id="ARBA00022598"/>
    </source>
</evidence>
<dbReference type="PANTHER" id="PTHR43418:SF7">
    <property type="entry name" value="CARBAMOYL-PHOSPHATE SYNTHASE SMALL CHAIN"/>
    <property type="match status" value="1"/>
</dbReference>
<dbReference type="UniPathway" id="UPA00070">
    <property type="reaction ID" value="UER00115"/>
</dbReference>
<dbReference type="RefSeq" id="WP_062421730.1">
    <property type="nucleotide sequence ID" value="NZ_BBYA01000009.1"/>
</dbReference>
<dbReference type="NCBIfam" id="TIGR01368">
    <property type="entry name" value="CPSaseIIsmall"/>
    <property type="match status" value="1"/>
</dbReference>
<comment type="caution">
    <text evidence="11">Lacks conserved residue(s) required for the propagation of feature annotation.</text>
</comment>
<keyword evidence="4 11" id="KW-0436">Ligase</keyword>
<dbReference type="InterPro" id="IPR002474">
    <property type="entry name" value="CarbamoylP_synth_ssu_N"/>
</dbReference>
<dbReference type="PRINTS" id="PR00096">
    <property type="entry name" value="GATASE"/>
</dbReference>
<comment type="catalytic activity">
    <reaction evidence="9 11">
        <text>hydrogencarbonate + L-glutamine + 2 ATP + H2O = carbamoyl phosphate + L-glutamate + 2 ADP + phosphate + 2 H(+)</text>
        <dbReference type="Rhea" id="RHEA:18633"/>
        <dbReference type="ChEBI" id="CHEBI:15377"/>
        <dbReference type="ChEBI" id="CHEBI:15378"/>
        <dbReference type="ChEBI" id="CHEBI:17544"/>
        <dbReference type="ChEBI" id="CHEBI:29985"/>
        <dbReference type="ChEBI" id="CHEBI:30616"/>
        <dbReference type="ChEBI" id="CHEBI:43474"/>
        <dbReference type="ChEBI" id="CHEBI:58228"/>
        <dbReference type="ChEBI" id="CHEBI:58359"/>
        <dbReference type="ChEBI" id="CHEBI:456216"/>
        <dbReference type="EC" id="6.3.5.5"/>
    </reaction>
</comment>
<organism evidence="13 14">
    <name type="scientific">Leptolinea tardivitalis</name>
    <dbReference type="NCBI Taxonomy" id="229920"/>
    <lineage>
        <taxon>Bacteria</taxon>
        <taxon>Bacillati</taxon>
        <taxon>Chloroflexota</taxon>
        <taxon>Anaerolineae</taxon>
        <taxon>Anaerolineales</taxon>
        <taxon>Anaerolineaceae</taxon>
        <taxon>Leptolinea</taxon>
    </lineage>
</organism>
<feature type="binding site" evidence="11">
    <location>
        <position position="273"/>
    </location>
    <ligand>
        <name>L-glutamine</name>
        <dbReference type="ChEBI" id="CHEBI:58359"/>
    </ligand>
</feature>
<dbReference type="PRINTS" id="PR00097">
    <property type="entry name" value="ANTSNTHASEII"/>
</dbReference>
<evidence type="ECO:0000256" key="10">
    <source>
        <dbReference type="ARBA" id="ARBA00049285"/>
    </source>
</evidence>
<feature type="binding site" evidence="11">
    <location>
        <position position="46"/>
    </location>
    <ligand>
        <name>L-glutamine</name>
        <dbReference type="ChEBI" id="CHEBI:58359"/>
    </ligand>
</feature>
<dbReference type="PRINTS" id="PR00099">
    <property type="entry name" value="CPSGATASE"/>
</dbReference>
<feature type="binding site" evidence="11">
    <location>
        <position position="311"/>
    </location>
    <ligand>
        <name>L-glutamine</name>
        <dbReference type="ChEBI" id="CHEBI:58359"/>
    </ligand>
</feature>
<dbReference type="GO" id="GO:0044205">
    <property type="term" value="P:'de novo' UMP biosynthetic process"/>
    <property type="evidence" value="ECO:0007669"/>
    <property type="project" value="UniProtKB-UniRule"/>
</dbReference>
<dbReference type="CDD" id="cd01744">
    <property type="entry name" value="GATase1_CPSase"/>
    <property type="match status" value="1"/>
</dbReference>
<comment type="subunit">
    <text evidence="11">Composed of two chains; the small (or glutamine) chain promotes the hydrolysis of glutamine to ammonia, which is used by the large (or ammonia) chain to synthesize carbamoyl phosphate. Tetramer of heterodimers (alpha,beta)4.</text>
</comment>
<feature type="binding site" evidence="11">
    <location>
        <position position="314"/>
    </location>
    <ligand>
        <name>L-glutamine</name>
        <dbReference type="ChEBI" id="CHEBI:58359"/>
    </ligand>
</feature>
<gene>
    <name evidence="11" type="primary">carA</name>
    <name evidence="13" type="ORF">ADM99_03625</name>
</gene>
<feature type="domain" description="Carbamoyl-phosphate synthase small subunit N-terminal" evidence="12">
    <location>
        <begin position="2"/>
        <end position="132"/>
    </location>
</feature>
<keyword evidence="8 11" id="KW-0665">Pyrimidine biosynthesis</keyword>
<dbReference type="UniPathway" id="UPA00068">
    <property type="reaction ID" value="UER00171"/>
</dbReference>
<dbReference type="STRING" id="229920.ADM99_03625"/>
<dbReference type="NCBIfam" id="NF009475">
    <property type="entry name" value="PRK12838.1"/>
    <property type="match status" value="1"/>
</dbReference>
<feature type="region of interest" description="CPSase" evidence="11">
    <location>
        <begin position="1"/>
        <end position="189"/>
    </location>
</feature>
<feature type="binding site" evidence="11">
    <location>
        <position position="241"/>
    </location>
    <ligand>
        <name>L-glutamine</name>
        <dbReference type="ChEBI" id="CHEBI:58359"/>
    </ligand>
</feature>
<keyword evidence="7 11" id="KW-0315">Glutamine amidotransferase</keyword>
<comment type="catalytic activity">
    <reaction evidence="10 11">
        <text>L-glutamine + H2O = L-glutamate + NH4(+)</text>
        <dbReference type="Rhea" id="RHEA:15889"/>
        <dbReference type="ChEBI" id="CHEBI:15377"/>
        <dbReference type="ChEBI" id="CHEBI:28938"/>
        <dbReference type="ChEBI" id="CHEBI:29985"/>
        <dbReference type="ChEBI" id="CHEBI:58359"/>
    </reaction>
</comment>
<dbReference type="GO" id="GO:0006526">
    <property type="term" value="P:L-arginine biosynthetic process"/>
    <property type="evidence" value="ECO:0007669"/>
    <property type="project" value="UniProtKB-UniRule"/>
</dbReference>
<comment type="pathway">
    <text evidence="1 11">Pyrimidine metabolism; UMP biosynthesis via de novo pathway; (S)-dihydroorotate from bicarbonate: step 1/3.</text>
</comment>
<dbReference type="GO" id="GO:0005524">
    <property type="term" value="F:ATP binding"/>
    <property type="evidence" value="ECO:0007669"/>
    <property type="project" value="UniProtKB-UniRule"/>
</dbReference>
<dbReference type="Proteomes" id="UP000050430">
    <property type="component" value="Unassembled WGS sequence"/>
</dbReference>
<dbReference type="EMBL" id="LGCK01000006">
    <property type="protein sequence ID" value="KPL73317.1"/>
    <property type="molecule type" value="Genomic_DNA"/>
</dbReference>
<dbReference type="Gene3D" id="3.50.30.20">
    <property type="entry name" value="Carbamoyl-phosphate synthase small subunit, N-terminal domain"/>
    <property type="match status" value="1"/>
</dbReference>
<comment type="similarity">
    <text evidence="3 11">Belongs to the CarA family.</text>
</comment>
<evidence type="ECO:0000256" key="2">
    <source>
        <dbReference type="ARBA" id="ARBA00005077"/>
    </source>
</evidence>
<feature type="active site" evidence="11">
    <location>
        <position position="354"/>
    </location>
</feature>
<keyword evidence="5 11" id="KW-0547">Nucleotide-binding</keyword>
<name>A0A0P6XES9_9CHLR</name>
<dbReference type="SMART" id="SM01097">
    <property type="entry name" value="CPSase_sm_chain"/>
    <property type="match status" value="1"/>
</dbReference>
<dbReference type="GO" id="GO:0004359">
    <property type="term" value="F:glutaminase activity"/>
    <property type="evidence" value="ECO:0007669"/>
    <property type="project" value="RHEA"/>
</dbReference>
<dbReference type="GO" id="GO:0004088">
    <property type="term" value="F:carbamoyl-phosphate synthase (glutamine-hydrolyzing) activity"/>
    <property type="evidence" value="ECO:0007669"/>
    <property type="project" value="UniProtKB-UniRule"/>
</dbReference>
<dbReference type="HAMAP" id="MF_01209">
    <property type="entry name" value="CPSase_S_chain"/>
    <property type="match status" value="1"/>
</dbReference>
<dbReference type="InterPro" id="IPR050472">
    <property type="entry name" value="Anth_synth/Amidotransfase"/>
</dbReference>
<dbReference type="InterPro" id="IPR017926">
    <property type="entry name" value="GATASE"/>
</dbReference>
<keyword evidence="11" id="KW-0055">Arginine biosynthesis</keyword>
<dbReference type="PROSITE" id="PS51273">
    <property type="entry name" value="GATASE_TYPE_1"/>
    <property type="match status" value="1"/>
</dbReference>
<sequence length="382" mass="41393">MKNATLVLEDGTIIEGQAFGAATDAVFELVFNTSMTGYQEIMSDPSYHGQGVLFTVSHIGNTGINLEDDESARPQISAVVICQLSPAVSNWRSVLPLSDWLEQAGIPGISNVDTRWLTRKLRDGGTQKAALSTRGTPAETLLQMARDWPGLDGCDMVKEVTCHQPYTWTEDTGSKWVPPITLDEHSSDRETLTIAAFDFGIKKNILRHLASFGAKVVIYPADTPARDVLAENPDGIFLSNGPGDPAGLPYLVQTVQEILAAGTPLFGICLGHQLIGRALGAGTCRLKFGHHGGNHPVQHLPTGRVLITAQNHNYCVVPEDLDPAEVEITYRSLNDDSLEGIRLKDKPVFSVQFHPEAAPGPHDAHNIFADFFTMIKNGGNHA</sequence>
<keyword evidence="6 11" id="KW-0067">ATP-binding</keyword>
<dbReference type="OrthoDB" id="9804328at2"/>
<evidence type="ECO:0000256" key="1">
    <source>
        <dbReference type="ARBA" id="ARBA00004812"/>
    </source>
</evidence>
<evidence type="ECO:0000256" key="9">
    <source>
        <dbReference type="ARBA" id="ARBA00048816"/>
    </source>
</evidence>
<dbReference type="AlphaFoldDB" id="A0A0P6XES9"/>
<dbReference type="Pfam" id="PF00117">
    <property type="entry name" value="GATase"/>
    <property type="match status" value="1"/>
</dbReference>
<evidence type="ECO:0000313" key="13">
    <source>
        <dbReference type="EMBL" id="KPL73317.1"/>
    </source>
</evidence>
<keyword evidence="14" id="KW-1185">Reference proteome</keyword>
<evidence type="ECO:0000256" key="5">
    <source>
        <dbReference type="ARBA" id="ARBA00022741"/>
    </source>
</evidence>
<comment type="function">
    <text evidence="11">Small subunit of the glutamine-dependent carbamoyl phosphate synthetase (CPSase). CPSase catalyzes the formation of carbamoyl phosphate from the ammonia moiety of glutamine, carbonate, and phosphate donated by ATP, constituting the first step of 2 biosynthetic pathways, one leading to arginine and/or urea and the other to pyrimidine nucleotides. The small subunit (glutamine amidotransferase) binds and cleaves glutamine to supply the large subunit with the substrate ammonia.</text>
</comment>
<dbReference type="InterPro" id="IPR036480">
    <property type="entry name" value="CarbP_synth_ssu_N_sf"/>
</dbReference>
<dbReference type="InterPro" id="IPR006274">
    <property type="entry name" value="CarbamoylP_synth_ssu"/>
</dbReference>
<evidence type="ECO:0000256" key="7">
    <source>
        <dbReference type="ARBA" id="ARBA00022962"/>
    </source>
</evidence>
<dbReference type="GO" id="GO:0006541">
    <property type="term" value="P:glutamine metabolic process"/>
    <property type="evidence" value="ECO:0007669"/>
    <property type="project" value="InterPro"/>
</dbReference>
<comment type="caution">
    <text evidence="13">The sequence shown here is derived from an EMBL/GenBank/DDBJ whole genome shotgun (WGS) entry which is preliminary data.</text>
</comment>
<dbReference type="Gene3D" id="3.40.50.880">
    <property type="match status" value="1"/>
</dbReference>
<evidence type="ECO:0000256" key="8">
    <source>
        <dbReference type="ARBA" id="ARBA00022975"/>
    </source>
</evidence>
<evidence type="ECO:0000256" key="3">
    <source>
        <dbReference type="ARBA" id="ARBA00007800"/>
    </source>
</evidence>
<feature type="active site" evidence="11">
    <location>
        <position position="356"/>
    </location>
</feature>
<evidence type="ECO:0000256" key="11">
    <source>
        <dbReference type="HAMAP-Rule" id="MF_01209"/>
    </source>
</evidence>
<dbReference type="GO" id="GO:0006207">
    <property type="term" value="P:'de novo' pyrimidine nucleobase biosynthetic process"/>
    <property type="evidence" value="ECO:0007669"/>
    <property type="project" value="InterPro"/>
</dbReference>
<evidence type="ECO:0000256" key="6">
    <source>
        <dbReference type="ARBA" id="ARBA00022840"/>
    </source>
</evidence>
<evidence type="ECO:0000259" key="12">
    <source>
        <dbReference type="SMART" id="SM01097"/>
    </source>
</evidence>
<protein>
    <recommendedName>
        <fullName evidence="11">Carbamoyl phosphate synthase small chain</fullName>
        <ecNumber evidence="11">6.3.5.5</ecNumber>
    </recommendedName>
    <alternativeName>
        <fullName evidence="11">Carbamoyl phosphate synthetase glutamine chain</fullName>
    </alternativeName>
</protein>
<accession>A0A0P6XES9</accession>
<feature type="binding site" evidence="11">
    <location>
        <position position="243"/>
    </location>
    <ligand>
        <name>L-glutamine</name>
        <dbReference type="ChEBI" id="CHEBI:58359"/>
    </ligand>
</feature>
<reference evidence="13 14" key="1">
    <citation type="submission" date="2015-07" db="EMBL/GenBank/DDBJ databases">
        <title>Genome sequence of Leptolinea tardivitalis DSM 16556.</title>
        <authorList>
            <person name="Hemp J."/>
            <person name="Ward L.M."/>
            <person name="Pace L.A."/>
            <person name="Fischer W.W."/>
        </authorList>
    </citation>
    <scope>NUCLEOTIDE SEQUENCE [LARGE SCALE GENOMIC DNA]</scope>
    <source>
        <strain evidence="13 14">YMTK-2</strain>
    </source>
</reference>
<evidence type="ECO:0000313" key="14">
    <source>
        <dbReference type="Proteomes" id="UP000050430"/>
    </source>
</evidence>
<dbReference type="InterPro" id="IPR029062">
    <property type="entry name" value="Class_I_gatase-like"/>
</dbReference>
<dbReference type="PANTHER" id="PTHR43418">
    <property type="entry name" value="MULTIFUNCTIONAL TRYPTOPHAN BIOSYNTHESIS PROTEIN-RELATED"/>
    <property type="match status" value="1"/>
</dbReference>
<dbReference type="EC" id="6.3.5.5" evidence="11"/>
<keyword evidence="11" id="KW-0028">Amino-acid biosynthesis</keyword>
<dbReference type="SUPFAM" id="SSF52021">
    <property type="entry name" value="Carbamoyl phosphate synthetase, small subunit N-terminal domain"/>
    <property type="match status" value="1"/>
</dbReference>
<feature type="binding site" evidence="11">
    <location>
        <position position="270"/>
    </location>
    <ligand>
        <name>L-glutamine</name>
        <dbReference type="ChEBI" id="CHEBI:58359"/>
    </ligand>
</feature>
<dbReference type="SUPFAM" id="SSF52317">
    <property type="entry name" value="Class I glutamine amidotransferase-like"/>
    <property type="match status" value="1"/>
</dbReference>
<dbReference type="Pfam" id="PF00988">
    <property type="entry name" value="CPSase_sm_chain"/>
    <property type="match status" value="1"/>
</dbReference>
<dbReference type="PATRIC" id="fig|229920.5.peg.2358"/>
<dbReference type="FunFam" id="3.50.30.20:FF:000001">
    <property type="entry name" value="Carbamoyl-phosphate synthase small chain"/>
    <property type="match status" value="1"/>
</dbReference>